<dbReference type="AlphaFoldDB" id="A0A0S2KNT4"/>
<dbReference type="Pfam" id="PF07396">
    <property type="entry name" value="Porin_O_P"/>
    <property type="match status" value="1"/>
</dbReference>
<dbReference type="STRING" id="76123.AS203_09650"/>
<evidence type="ECO:0000256" key="1">
    <source>
        <dbReference type="ARBA" id="ARBA00004442"/>
    </source>
</evidence>
<dbReference type="InterPro" id="IPR036942">
    <property type="entry name" value="Beta-barrel_TonB_sf"/>
</dbReference>
<dbReference type="KEGG" id="peo:AS203_09650"/>
<evidence type="ECO:0000256" key="2">
    <source>
        <dbReference type="ARBA" id="ARBA00023136"/>
    </source>
</evidence>
<dbReference type="GO" id="GO:0009279">
    <property type="term" value="C:cell outer membrane"/>
    <property type="evidence" value="ECO:0007669"/>
    <property type="project" value="UniProtKB-SubCell"/>
</dbReference>
<keyword evidence="4" id="KW-0732">Signal</keyword>
<feature type="signal peptide" evidence="4">
    <location>
        <begin position="1"/>
        <end position="21"/>
    </location>
</feature>
<dbReference type="InterPro" id="IPR010870">
    <property type="entry name" value="Porin_O/P"/>
</dbReference>
<evidence type="ECO:0000313" key="5">
    <source>
        <dbReference type="EMBL" id="ALO49959.1"/>
    </source>
</evidence>
<comment type="subcellular location">
    <subcellularLocation>
        <location evidence="1">Cell outer membrane</location>
    </subcellularLocation>
</comment>
<dbReference type="RefSeq" id="WP_025065325.1">
    <property type="nucleotide sequence ID" value="NZ_CP013195.1"/>
</dbReference>
<protein>
    <submittedName>
        <fullName evidence="5">Porin</fullName>
    </submittedName>
</protein>
<evidence type="ECO:0000256" key="4">
    <source>
        <dbReference type="SAM" id="SignalP"/>
    </source>
</evidence>
<organism evidence="5 6">
    <name type="scientific">Hoylesella enoeca</name>
    <dbReference type="NCBI Taxonomy" id="76123"/>
    <lineage>
        <taxon>Bacteria</taxon>
        <taxon>Pseudomonadati</taxon>
        <taxon>Bacteroidota</taxon>
        <taxon>Bacteroidia</taxon>
        <taxon>Bacteroidales</taxon>
        <taxon>Prevotellaceae</taxon>
        <taxon>Hoylesella</taxon>
    </lineage>
</organism>
<evidence type="ECO:0000256" key="3">
    <source>
        <dbReference type="ARBA" id="ARBA00023237"/>
    </source>
</evidence>
<accession>A0A0S2KNT4</accession>
<reference evidence="6" key="1">
    <citation type="submission" date="2015-11" db="EMBL/GenBank/DDBJ databases">
        <authorList>
            <person name="Holder M.E."/>
            <person name="Ajami N.J."/>
            <person name="Petrosino J.F."/>
        </authorList>
    </citation>
    <scope>NUCLEOTIDE SEQUENCE [LARGE SCALE GENOMIC DNA]</scope>
    <source>
        <strain evidence="6">F0113</strain>
    </source>
</reference>
<dbReference type="eggNOG" id="COG3637">
    <property type="taxonomic scope" value="Bacteria"/>
</dbReference>
<keyword evidence="2" id="KW-0472">Membrane</keyword>
<proteinExistence type="predicted"/>
<keyword evidence="6" id="KW-1185">Reference proteome</keyword>
<name>A0A0S2KNT4_9BACT</name>
<dbReference type="SUPFAM" id="SSF56935">
    <property type="entry name" value="Porins"/>
    <property type="match status" value="1"/>
</dbReference>
<dbReference type="Gene3D" id="2.40.170.20">
    <property type="entry name" value="TonB-dependent receptor, beta-barrel domain"/>
    <property type="match status" value="1"/>
</dbReference>
<keyword evidence="3" id="KW-0998">Cell outer membrane</keyword>
<feature type="chain" id="PRO_5006601998" evidence="4">
    <location>
        <begin position="22"/>
        <end position="396"/>
    </location>
</feature>
<dbReference type="Proteomes" id="UP000056252">
    <property type="component" value="Chromosome"/>
</dbReference>
<sequence length="396" mass="45070">MKKIRLILIVALLSATAQSHAQGNNTDMGGPDGNYKSLADRVLKLEKNTDAFNLYLNCAAAAQARDESGPWTTGFVNKELRLEIMGDLTDRLFYRLRHRLNKSNSSKGEDNFAKATDIMLIGYHVNDKWTVSAGKICQHWGGFEFDINPMYVYEFSDMVGSMENYMAGLSVAYRPVPTQELVVDVTNTNNGTLDEDNAMLAMHHIRAAKHPLTYIVNWNGSFFSDKLQTRWSWGLQTQAQHKYSRMLILGQKLNLPTFQWYFDYMGEFDSFDRLGIVSAEVKDMAGVPGAAATHSYTAVHYNSLITEAHWQCRPQWNVFVKGSYETASMPHSDHFKNYRKSIGYSGGVEYYPDPTQDLRVSLSYIGHNRKYSDQSGLADDHTNRIELGFMYRIKCF</sequence>
<evidence type="ECO:0000313" key="6">
    <source>
        <dbReference type="Proteomes" id="UP000056252"/>
    </source>
</evidence>
<gene>
    <name evidence="5" type="ORF">AS203_09650</name>
</gene>
<dbReference type="EMBL" id="CP013195">
    <property type="protein sequence ID" value="ALO49959.1"/>
    <property type="molecule type" value="Genomic_DNA"/>
</dbReference>